<keyword evidence="1" id="KW-1133">Transmembrane helix</keyword>
<protein>
    <submittedName>
        <fullName evidence="2">Uncharacterized protein</fullName>
    </submittedName>
</protein>
<reference evidence="2" key="2">
    <citation type="journal article" date="2015" name="Data Brief">
        <title>Shoot transcriptome of the giant reed, Arundo donax.</title>
        <authorList>
            <person name="Barrero R.A."/>
            <person name="Guerrero F.D."/>
            <person name="Moolhuijzen P."/>
            <person name="Goolsby J.A."/>
            <person name="Tidwell J."/>
            <person name="Bellgard S.E."/>
            <person name="Bellgard M.I."/>
        </authorList>
    </citation>
    <scope>NUCLEOTIDE SEQUENCE</scope>
    <source>
        <tissue evidence="2">Shoot tissue taken approximately 20 cm above the soil surface</tissue>
    </source>
</reference>
<keyword evidence="1" id="KW-0812">Transmembrane</keyword>
<name>A0A0A9EHI7_ARUDO</name>
<sequence>MGALSSLHLRGGRRHQLRTRLGSFCGSQLFTIVAVLLEQLLPTIQMTVIRSIMIRCLFGTSYHLALLFY</sequence>
<proteinExistence type="predicted"/>
<keyword evidence="1" id="KW-0472">Membrane</keyword>
<dbReference type="EMBL" id="GBRH01202393">
    <property type="protein sequence ID" value="JAD95502.1"/>
    <property type="molecule type" value="Transcribed_RNA"/>
</dbReference>
<reference evidence="2" key="1">
    <citation type="submission" date="2014-09" db="EMBL/GenBank/DDBJ databases">
        <authorList>
            <person name="Magalhaes I.L.F."/>
            <person name="Oliveira U."/>
            <person name="Santos F.R."/>
            <person name="Vidigal T.H.D.A."/>
            <person name="Brescovit A.D."/>
            <person name="Santos A.J."/>
        </authorList>
    </citation>
    <scope>NUCLEOTIDE SEQUENCE</scope>
    <source>
        <tissue evidence="2">Shoot tissue taken approximately 20 cm above the soil surface</tissue>
    </source>
</reference>
<evidence type="ECO:0000256" key="1">
    <source>
        <dbReference type="SAM" id="Phobius"/>
    </source>
</evidence>
<feature type="transmembrane region" description="Helical" evidence="1">
    <location>
        <begin position="21"/>
        <end position="41"/>
    </location>
</feature>
<organism evidence="2">
    <name type="scientific">Arundo donax</name>
    <name type="common">Giant reed</name>
    <name type="synonym">Donax arundinaceus</name>
    <dbReference type="NCBI Taxonomy" id="35708"/>
    <lineage>
        <taxon>Eukaryota</taxon>
        <taxon>Viridiplantae</taxon>
        <taxon>Streptophyta</taxon>
        <taxon>Embryophyta</taxon>
        <taxon>Tracheophyta</taxon>
        <taxon>Spermatophyta</taxon>
        <taxon>Magnoliopsida</taxon>
        <taxon>Liliopsida</taxon>
        <taxon>Poales</taxon>
        <taxon>Poaceae</taxon>
        <taxon>PACMAD clade</taxon>
        <taxon>Arundinoideae</taxon>
        <taxon>Arundineae</taxon>
        <taxon>Arundo</taxon>
    </lineage>
</organism>
<evidence type="ECO:0000313" key="2">
    <source>
        <dbReference type="EMBL" id="JAD95502.1"/>
    </source>
</evidence>
<accession>A0A0A9EHI7</accession>
<dbReference type="AlphaFoldDB" id="A0A0A9EHI7"/>